<evidence type="ECO:0000313" key="3">
    <source>
        <dbReference type="EMBL" id="CAA6803472.1"/>
    </source>
</evidence>
<keyword evidence="2" id="KW-0732">Signal</keyword>
<feature type="chain" id="PRO_5028175413" evidence="2">
    <location>
        <begin position="21"/>
        <end position="117"/>
    </location>
</feature>
<evidence type="ECO:0000256" key="1">
    <source>
        <dbReference type="SAM" id="MobiDB-lite"/>
    </source>
</evidence>
<sequence length="117" mass="13029">MKKIVAGIITAGLLVSGAFAKTETPKKYDVQKDKKSQIAALKTQVKTIEKRIACIEASKTKKDLRECAKKAPLIKVKAKKSAKKETKKVEKKATKKETKEVKKENKKVESKTVESKN</sequence>
<reference evidence="3" key="1">
    <citation type="submission" date="2020-01" db="EMBL/GenBank/DDBJ databases">
        <authorList>
            <person name="Meier V. D."/>
            <person name="Meier V D."/>
        </authorList>
    </citation>
    <scope>NUCLEOTIDE SEQUENCE</scope>
    <source>
        <strain evidence="3">HLG_WM_MAG_05</strain>
    </source>
</reference>
<dbReference type="EMBL" id="CACVAU010000011">
    <property type="protein sequence ID" value="CAA6803472.1"/>
    <property type="molecule type" value="Genomic_DNA"/>
</dbReference>
<feature type="region of interest" description="Disordered" evidence="1">
    <location>
        <begin position="79"/>
        <end position="117"/>
    </location>
</feature>
<feature type="compositionally biased region" description="Basic and acidic residues" evidence="1">
    <location>
        <begin position="83"/>
        <end position="117"/>
    </location>
</feature>
<organism evidence="3">
    <name type="scientific">uncultured Sulfurovum sp</name>
    <dbReference type="NCBI Taxonomy" id="269237"/>
    <lineage>
        <taxon>Bacteria</taxon>
        <taxon>Pseudomonadati</taxon>
        <taxon>Campylobacterota</taxon>
        <taxon>Epsilonproteobacteria</taxon>
        <taxon>Campylobacterales</taxon>
        <taxon>Sulfurovaceae</taxon>
        <taxon>Sulfurovum</taxon>
        <taxon>environmental samples</taxon>
    </lineage>
</organism>
<proteinExistence type="predicted"/>
<gene>
    <name evidence="3" type="ORF">HELGO_WM11306</name>
</gene>
<accession>A0A6S6SJA9</accession>
<feature type="signal peptide" evidence="2">
    <location>
        <begin position="1"/>
        <end position="20"/>
    </location>
</feature>
<protein>
    <submittedName>
        <fullName evidence="3">Uncharacterized protein</fullName>
    </submittedName>
</protein>
<dbReference type="AlphaFoldDB" id="A0A6S6SJA9"/>
<name>A0A6S6SJA9_9BACT</name>
<evidence type="ECO:0000256" key="2">
    <source>
        <dbReference type="SAM" id="SignalP"/>
    </source>
</evidence>